<reference evidence="7 8" key="1">
    <citation type="submission" date="2023-03" db="EMBL/GenBank/DDBJ databases">
        <title>Paludisphaera mucosa sp. nov. a novel planctomycete from northern fen.</title>
        <authorList>
            <person name="Ivanova A."/>
        </authorList>
    </citation>
    <scope>NUCLEOTIDE SEQUENCE [LARGE SCALE GENOMIC DNA]</scope>
    <source>
        <strain evidence="7 8">Pla2</strain>
    </source>
</reference>
<evidence type="ECO:0000256" key="2">
    <source>
        <dbReference type="ARBA" id="ARBA00023015"/>
    </source>
</evidence>
<protein>
    <submittedName>
        <fullName evidence="7">Sigma-70 family RNA polymerase sigma factor</fullName>
    </submittedName>
</protein>
<dbReference type="Pfam" id="PF08281">
    <property type="entry name" value="Sigma70_r4_2"/>
    <property type="match status" value="1"/>
</dbReference>
<feature type="domain" description="RNA polymerase sigma factor 70 region 4 type 2" evidence="6">
    <location>
        <begin position="158"/>
        <end position="210"/>
    </location>
</feature>
<evidence type="ECO:0000313" key="7">
    <source>
        <dbReference type="EMBL" id="MDG3002392.1"/>
    </source>
</evidence>
<dbReference type="InterPro" id="IPR013324">
    <property type="entry name" value="RNA_pol_sigma_r3/r4-like"/>
</dbReference>
<dbReference type="InterPro" id="IPR013249">
    <property type="entry name" value="RNA_pol_sigma70_r4_t2"/>
</dbReference>
<dbReference type="NCBIfam" id="TIGR02937">
    <property type="entry name" value="sigma70-ECF"/>
    <property type="match status" value="1"/>
</dbReference>
<dbReference type="RefSeq" id="WP_277858756.1">
    <property type="nucleotide sequence ID" value="NZ_JARRAG010000001.1"/>
</dbReference>
<evidence type="ECO:0000256" key="3">
    <source>
        <dbReference type="ARBA" id="ARBA00023082"/>
    </source>
</evidence>
<dbReference type="InterPro" id="IPR039425">
    <property type="entry name" value="RNA_pol_sigma-70-like"/>
</dbReference>
<name>A0ABT6F477_9BACT</name>
<sequence length="226" mass="24822">MNPARLIPIVKNMSPTPGHVPGLVARAAAGDRAAVVELLDRHRPRLRRMVALRLDPRLRGLVDPSDVVRQGCQDATRRLGEFARDPSVPFYIWLRSLVGRRVQEQHRRHLDTPGRDVGREVSIYRGAMPGVGTGALAARLLGQSTGPAGEAMRAERKLRLQDALNRMDPLDREILVLRHYEQMANDEAAAALGLTVAAASRRYTTALERLEEILEALPGDTSGAAP</sequence>
<dbReference type="InterPro" id="IPR036388">
    <property type="entry name" value="WH-like_DNA-bd_sf"/>
</dbReference>
<proteinExistence type="inferred from homology"/>
<dbReference type="InterPro" id="IPR014284">
    <property type="entry name" value="RNA_pol_sigma-70_dom"/>
</dbReference>
<dbReference type="Proteomes" id="UP001216907">
    <property type="component" value="Unassembled WGS sequence"/>
</dbReference>
<dbReference type="EMBL" id="JARRAG010000001">
    <property type="protein sequence ID" value="MDG3002392.1"/>
    <property type="molecule type" value="Genomic_DNA"/>
</dbReference>
<dbReference type="InterPro" id="IPR013325">
    <property type="entry name" value="RNA_pol_sigma_r2"/>
</dbReference>
<comment type="caution">
    <text evidence="7">The sequence shown here is derived from an EMBL/GenBank/DDBJ whole genome shotgun (WGS) entry which is preliminary data.</text>
</comment>
<accession>A0ABT6F477</accession>
<evidence type="ECO:0000256" key="5">
    <source>
        <dbReference type="ARBA" id="ARBA00023163"/>
    </source>
</evidence>
<comment type="similarity">
    <text evidence="1">Belongs to the sigma-70 factor family. ECF subfamily.</text>
</comment>
<evidence type="ECO:0000259" key="6">
    <source>
        <dbReference type="Pfam" id="PF08281"/>
    </source>
</evidence>
<dbReference type="PANTHER" id="PTHR43133:SF8">
    <property type="entry name" value="RNA POLYMERASE SIGMA FACTOR HI_1459-RELATED"/>
    <property type="match status" value="1"/>
</dbReference>
<evidence type="ECO:0000256" key="1">
    <source>
        <dbReference type="ARBA" id="ARBA00010641"/>
    </source>
</evidence>
<evidence type="ECO:0000256" key="4">
    <source>
        <dbReference type="ARBA" id="ARBA00023125"/>
    </source>
</evidence>
<organism evidence="7 8">
    <name type="scientific">Paludisphaera mucosa</name>
    <dbReference type="NCBI Taxonomy" id="3030827"/>
    <lineage>
        <taxon>Bacteria</taxon>
        <taxon>Pseudomonadati</taxon>
        <taxon>Planctomycetota</taxon>
        <taxon>Planctomycetia</taxon>
        <taxon>Isosphaerales</taxon>
        <taxon>Isosphaeraceae</taxon>
        <taxon>Paludisphaera</taxon>
    </lineage>
</organism>
<dbReference type="Gene3D" id="1.10.10.10">
    <property type="entry name" value="Winged helix-like DNA-binding domain superfamily/Winged helix DNA-binding domain"/>
    <property type="match status" value="1"/>
</dbReference>
<dbReference type="SUPFAM" id="SSF88659">
    <property type="entry name" value="Sigma3 and sigma4 domains of RNA polymerase sigma factors"/>
    <property type="match status" value="1"/>
</dbReference>
<keyword evidence="2" id="KW-0805">Transcription regulation</keyword>
<gene>
    <name evidence="7" type="ORF">PZE19_01200</name>
</gene>
<dbReference type="SUPFAM" id="SSF88946">
    <property type="entry name" value="Sigma2 domain of RNA polymerase sigma factors"/>
    <property type="match status" value="1"/>
</dbReference>
<keyword evidence="5" id="KW-0804">Transcription</keyword>
<dbReference type="PANTHER" id="PTHR43133">
    <property type="entry name" value="RNA POLYMERASE ECF-TYPE SIGMA FACTO"/>
    <property type="match status" value="1"/>
</dbReference>
<keyword evidence="3" id="KW-0731">Sigma factor</keyword>
<keyword evidence="4" id="KW-0238">DNA-binding</keyword>
<dbReference type="Gene3D" id="1.10.1740.10">
    <property type="match status" value="1"/>
</dbReference>
<keyword evidence="8" id="KW-1185">Reference proteome</keyword>
<evidence type="ECO:0000313" key="8">
    <source>
        <dbReference type="Proteomes" id="UP001216907"/>
    </source>
</evidence>